<comment type="caution">
    <text evidence="4">The sequence shown here is derived from an EMBL/GenBank/DDBJ whole genome shotgun (WGS) entry which is preliminary data.</text>
</comment>
<dbReference type="Pfam" id="PF05901">
    <property type="entry name" value="Excalibur"/>
    <property type="match status" value="1"/>
</dbReference>
<evidence type="ECO:0000313" key="4">
    <source>
        <dbReference type="EMBL" id="MFC4902810.1"/>
    </source>
</evidence>
<sequence>MRRSVAGSALIAAVGFSALTAAPASALSFPLFESCDAAAGAGVYNIPVGDPRYTPELDSDADGVACENADYAYVPLPPVGDVPTDPQIEQMPVGGADTGVAMAPEKSNTGIVALGLVGLGGAAGGVVLAGRRSMRA</sequence>
<feature type="chain" id="PRO_5045849583" evidence="2">
    <location>
        <begin position="27"/>
        <end position="136"/>
    </location>
</feature>
<reference evidence="5" key="1">
    <citation type="journal article" date="2019" name="Int. J. Syst. Evol. Microbiol.">
        <title>The Global Catalogue of Microorganisms (GCM) 10K type strain sequencing project: providing services to taxonomists for standard genome sequencing and annotation.</title>
        <authorList>
            <consortium name="The Broad Institute Genomics Platform"/>
            <consortium name="The Broad Institute Genome Sequencing Center for Infectious Disease"/>
            <person name="Wu L."/>
            <person name="Ma J."/>
        </authorList>
    </citation>
    <scope>NUCLEOTIDE SEQUENCE [LARGE SCALE GENOMIC DNA]</scope>
    <source>
        <strain evidence="5">CGMCC 4.6946</strain>
    </source>
</reference>
<dbReference type="RefSeq" id="WP_047801714.1">
    <property type="nucleotide sequence ID" value="NZ_JARAMH010000001.1"/>
</dbReference>
<organism evidence="4 5">
    <name type="scientific">Kocuria oceani</name>
    <dbReference type="NCBI Taxonomy" id="988827"/>
    <lineage>
        <taxon>Bacteria</taxon>
        <taxon>Bacillati</taxon>
        <taxon>Actinomycetota</taxon>
        <taxon>Actinomycetes</taxon>
        <taxon>Micrococcales</taxon>
        <taxon>Micrococcaceae</taxon>
        <taxon>Kocuria</taxon>
    </lineage>
</organism>
<keyword evidence="1" id="KW-1133">Transmembrane helix</keyword>
<evidence type="ECO:0000259" key="3">
    <source>
        <dbReference type="SMART" id="SM00894"/>
    </source>
</evidence>
<evidence type="ECO:0000256" key="1">
    <source>
        <dbReference type="SAM" id="Phobius"/>
    </source>
</evidence>
<feature type="transmembrane region" description="Helical" evidence="1">
    <location>
        <begin position="111"/>
        <end position="130"/>
    </location>
</feature>
<evidence type="ECO:0000256" key="2">
    <source>
        <dbReference type="SAM" id="SignalP"/>
    </source>
</evidence>
<dbReference type="EMBL" id="JBHSIW010000007">
    <property type="protein sequence ID" value="MFC4902810.1"/>
    <property type="molecule type" value="Genomic_DNA"/>
</dbReference>
<accession>A0ABV9TFT9</accession>
<dbReference type="Proteomes" id="UP001595797">
    <property type="component" value="Unassembled WGS sequence"/>
</dbReference>
<feature type="domain" description="Excalibur calcium-binding" evidence="3">
    <location>
        <begin position="31"/>
        <end position="67"/>
    </location>
</feature>
<gene>
    <name evidence="4" type="ORF">ACFPCS_04435</name>
</gene>
<keyword evidence="1" id="KW-0812">Transmembrane</keyword>
<name>A0ABV9TFT9_9MICC</name>
<keyword evidence="2" id="KW-0732">Signal</keyword>
<evidence type="ECO:0000313" key="5">
    <source>
        <dbReference type="Proteomes" id="UP001595797"/>
    </source>
</evidence>
<dbReference type="SMART" id="SM00894">
    <property type="entry name" value="Excalibur"/>
    <property type="match status" value="1"/>
</dbReference>
<keyword evidence="1" id="KW-0472">Membrane</keyword>
<feature type="signal peptide" evidence="2">
    <location>
        <begin position="1"/>
        <end position="26"/>
    </location>
</feature>
<dbReference type="InterPro" id="IPR008613">
    <property type="entry name" value="Excalibur_Ca-bd_domain"/>
</dbReference>
<proteinExistence type="predicted"/>
<keyword evidence="5" id="KW-1185">Reference proteome</keyword>
<protein>
    <submittedName>
        <fullName evidence="4">Excalibur calcium-binding domain-containing protein</fullName>
    </submittedName>
</protein>